<proteinExistence type="inferred from homology"/>
<dbReference type="Proteomes" id="UP000748752">
    <property type="component" value="Unassembled WGS sequence"/>
</dbReference>
<feature type="signal peptide" evidence="9">
    <location>
        <begin position="1"/>
        <end position="32"/>
    </location>
</feature>
<dbReference type="InterPro" id="IPR023205">
    <property type="entry name" value="DsbA/DsbL"/>
</dbReference>
<dbReference type="InterPro" id="IPR050824">
    <property type="entry name" value="Thiol_disulfide_DsbA"/>
</dbReference>
<keyword evidence="12" id="KW-1185">Reference proteome</keyword>
<evidence type="ECO:0000259" key="10">
    <source>
        <dbReference type="PROSITE" id="PS51352"/>
    </source>
</evidence>
<protein>
    <recommendedName>
        <fullName evidence="3">Thiol:disulfide interchange protein DsbA</fullName>
    </recommendedName>
</protein>
<name>A0ABS1CI69_9GAMM</name>
<dbReference type="InterPro" id="IPR017937">
    <property type="entry name" value="Thioredoxin_CS"/>
</dbReference>
<feature type="domain" description="Thioredoxin" evidence="10">
    <location>
        <begin position="25"/>
        <end position="214"/>
    </location>
</feature>
<dbReference type="PANTHER" id="PTHR35891:SF3">
    <property type="entry name" value="THIOL:DISULFIDE INTERCHANGE PROTEIN DSBL"/>
    <property type="match status" value="1"/>
</dbReference>
<dbReference type="SUPFAM" id="SSF52833">
    <property type="entry name" value="Thioredoxin-like"/>
    <property type="match status" value="1"/>
</dbReference>
<dbReference type="InterPro" id="IPR013766">
    <property type="entry name" value="Thioredoxin_domain"/>
</dbReference>
<gene>
    <name evidence="11" type="ORF">CKO31_12390</name>
</gene>
<dbReference type="Pfam" id="PF01323">
    <property type="entry name" value="DSBA"/>
    <property type="match status" value="1"/>
</dbReference>
<evidence type="ECO:0000256" key="2">
    <source>
        <dbReference type="ARBA" id="ARBA00005791"/>
    </source>
</evidence>
<evidence type="ECO:0000256" key="4">
    <source>
        <dbReference type="ARBA" id="ARBA00022729"/>
    </source>
</evidence>
<accession>A0ABS1CI69</accession>
<dbReference type="RefSeq" id="WP_200237892.1">
    <property type="nucleotide sequence ID" value="NZ_NRRV01000027.1"/>
</dbReference>
<evidence type="ECO:0000256" key="8">
    <source>
        <dbReference type="SAM" id="MobiDB-lite"/>
    </source>
</evidence>
<feature type="compositionally biased region" description="Low complexity" evidence="8">
    <location>
        <begin position="221"/>
        <end position="237"/>
    </location>
</feature>
<reference evidence="11 12" key="1">
    <citation type="journal article" date="2020" name="Microorganisms">
        <title>Osmotic Adaptation and Compatible Solute Biosynthesis of Phototrophic Bacteria as Revealed from Genome Analyses.</title>
        <authorList>
            <person name="Imhoff J.F."/>
            <person name="Rahn T."/>
            <person name="Kunzel S."/>
            <person name="Keller A."/>
            <person name="Neulinger S.C."/>
        </authorList>
    </citation>
    <scope>NUCLEOTIDE SEQUENCE [LARGE SCALE GENOMIC DNA]</scope>
    <source>
        <strain evidence="11 12">DSM 6210</strain>
    </source>
</reference>
<dbReference type="PROSITE" id="PS00194">
    <property type="entry name" value="THIOREDOXIN_1"/>
    <property type="match status" value="1"/>
</dbReference>
<comment type="similarity">
    <text evidence="2">Belongs to the thioredoxin family. DsbA subfamily.</text>
</comment>
<keyword evidence="5" id="KW-0574">Periplasm</keyword>
<dbReference type="CDD" id="cd03019">
    <property type="entry name" value="DsbA_DsbA"/>
    <property type="match status" value="1"/>
</dbReference>
<feature type="region of interest" description="Disordered" evidence="8">
    <location>
        <begin position="217"/>
        <end position="237"/>
    </location>
</feature>
<keyword evidence="6" id="KW-1015">Disulfide bond</keyword>
<evidence type="ECO:0000256" key="7">
    <source>
        <dbReference type="ARBA" id="ARBA00023284"/>
    </source>
</evidence>
<dbReference type="PROSITE" id="PS51352">
    <property type="entry name" value="THIOREDOXIN_2"/>
    <property type="match status" value="1"/>
</dbReference>
<feature type="chain" id="PRO_5045676689" description="Thiol:disulfide interchange protein DsbA" evidence="9">
    <location>
        <begin position="33"/>
        <end position="237"/>
    </location>
</feature>
<dbReference type="Gene3D" id="3.40.30.10">
    <property type="entry name" value="Glutaredoxin"/>
    <property type="match status" value="1"/>
</dbReference>
<dbReference type="InterPro" id="IPR036249">
    <property type="entry name" value="Thioredoxin-like_sf"/>
</dbReference>
<organism evidence="11 12">
    <name type="scientific">Thiohalocapsa halophila</name>
    <dbReference type="NCBI Taxonomy" id="69359"/>
    <lineage>
        <taxon>Bacteria</taxon>
        <taxon>Pseudomonadati</taxon>
        <taxon>Pseudomonadota</taxon>
        <taxon>Gammaproteobacteria</taxon>
        <taxon>Chromatiales</taxon>
        <taxon>Chromatiaceae</taxon>
        <taxon>Thiohalocapsa</taxon>
    </lineage>
</organism>
<sequence length="237" mass="25942">MTTQPHTPHRVPPLARVGALFVLILLASVALAAGSVDEGIDYRVVADPARAEAGDDVEVLELFWYGCPHCYQLEPHIDRWLEEKPAGVTFRRMPAAASPRWVPHAKAYFAAEQIGALDQLHLPLFKALHDQRRKIFTEEQIIAFAAEQGIDEDAFRAAYNSFPVDMQVRKSADLVRRYNIDGVPAIVVNGKYVTSASQTGSNDRMFQVIDHLVAREGGDDGQAQPAQAAPAASEGAS</sequence>
<dbReference type="PANTHER" id="PTHR35891">
    <property type="entry name" value="THIOL:DISULFIDE INTERCHANGE PROTEIN DSBA"/>
    <property type="match status" value="1"/>
</dbReference>
<comment type="subcellular location">
    <subcellularLocation>
        <location evidence="1">Periplasm</location>
    </subcellularLocation>
</comment>
<evidence type="ECO:0000256" key="1">
    <source>
        <dbReference type="ARBA" id="ARBA00004418"/>
    </source>
</evidence>
<evidence type="ECO:0000313" key="11">
    <source>
        <dbReference type="EMBL" id="MBK1631527.1"/>
    </source>
</evidence>
<dbReference type="InterPro" id="IPR001853">
    <property type="entry name" value="DSBA-like_thioredoxin_dom"/>
</dbReference>
<evidence type="ECO:0000256" key="6">
    <source>
        <dbReference type="ARBA" id="ARBA00023157"/>
    </source>
</evidence>
<dbReference type="EMBL" id="NRRV01000027">
    <property type="protein sequence ID" value="MBK1631527.1"/>
    <property type="molecule type" value="Genomic_DNA"/>
</dbReference>
<dbReference type="PIRSF" id="PIRSF001488">
    <property type="entry name" value="Tdi_protein"/>
    <property type="match status" value="1"/>
</dbReference>
<keyword evidence="4 9" id="KW-0732">Signal</keyword>
<comment type="caution">
    <text evidence="11">The sequence shown here is derived from an EMBL/GenBank/DDBJ whole genome shotgun (WGS) entry which is preliminary data.</text>
</comment>
<keyword evidence="7" id="KW-0676">Redox-active center</keyword>
<evidence type="ECO:0000313" key="12">
    <source>
        <dbReference type="Proteomes" id="UP000748752"/>
    </source>
</evidence>
<evidence type="ECO:0000256" key="5">
    <source>
        <dbReference type="ARBA" id="ARBA00022764"/>
    </source>
</evidence>
<evidence type="ECO:0000256" key="3">
    <source>
        <dbReference type="ARBA" id="ARBA00013831"/>
    </source>
</evidence>
<evidence type="ECO:0000256" key="9">
    <source>
        <dbReference type="SAM" id="SignalP"/>
    </source>
</evidence>